<keyword evidence="4" id="KW-1185">Reference proteome</keyword>
<evidence type="ECO:0000313" key="4">
    <source>
        <dbReference type="Proteomes" id="UP000185766"/>
    </source>
</evidence>
<dbReference type="STRING" id="1429083.GCA_001885685_00574"/>
<dbReference type="InterPro" id="IPR001279">
    <property type="entry name" value="Metallo-B-lactamas"/>
</dbReference>
<dbReference type="SUPFAM" id="SSF56281">
    <property type="entry name" value="Metallo-hydrolase/oxidoreductase"/>
    <property type="match status" value="1"/>
</dbReference>
<organism evidence="3 4">
    <name type="scientific">Atopomonas hussainii</name>
    <dbReference type="NCBI Taxonomy" id="1429083"/>
    <lineage>
        <taxon>Bacteria</taxon>
        <taxon>Pseudomonadati</taxon>
        <taxon>Pseudomonadota</taxon>
        <taxon>Gammaproteobacteria</taxon>
        <taxon>Pseudomonadales</taxon>
        <taxon>Pseudomonadaceae</taxon>
        <taxon>Atopomonas</taxon>
    </lineage>
</organism>
<feature type="domain" description="Metallo-beta-lactamase" evidence="2">
    <location>
        <begin position="100"/>
        <end position="295"/>
    </location>
</feature>
<evidence type="ECO:0000313" key="3">
    <source>
        <dbReference type="EMBL" id="SEK19157.1"/>
    </source>
</evidence>
<feature type="compositionally biased region" description="Low complexity" evidence="1">
    <location>
        <begin position="1"/>
        <end position="11"/>
    </location>
</feature>
<evidence type="ECO:0000256" key="1">
    <source>
        <dbReference type="SAM" id="MobiDB-lite"/>
    </source>
</evidence>
<accession>A0A1H7F1B5</accession>
<dbReference type="AlphaFoldDB" id="A0A1H7F1B5"/>
<dbReference type="Proteomes" id="UP000185766">
    <property type="component" value="Unassembled WGS sequence"/>
</dbReference>
<name>A0A1H7F1B5_9GAMM</name>
<dbReference type="RefSeq" id="WP_074863965.1">
    <property type="nucleotide sequence ID" value="NZ_FOAS01000001.1"/>
</dbReference>
<gene>
    <name evidence="3" type="ORF">SAMN05216214_10145</name>
</gene>
<protein>
    <submittedName>
        <fullName evidence="3">L-ascorbate metabolism protein UlaG, beta-lactamase superfamily</fullName>
    </submittedName>
</protein>
<proteinExistence type="predicted"/>
<dbReference type="Gene3D" id="3.60.15.10">
    <property type="entry name" value="Ribonuclease Z/Hydroxyacylglutathione hydrolase-like"/>
    <property type="match status" value="1"/>
</dbReference>
<sequence length="349" mass="38867">MSSSIASSVNSPALQPVTTASQGARQVAGRYRNAQRAPQRGLWDTLRIFAKFTFNRPAGTVPEDAIPVRALSRAELDQAPNGSLYRLGHSTLLFKLDDGWWITDPVFCERASPLQWLGPKRFHAPPLSLAELPPLRGILLSHDHYDHLDKASMLALAPRAEHIITPLGVGDRLVAWGIDAKKIRQLSWWQETQVGALTLACTPAQHFSGRGVNDGNRTLWASWAVLSPELRLFFSGDSGYFPGFAEIGAQYGPFDLTLMETGAYNGDDWPHVHMLPEHSLQAHLDVRGRWLLPIHNGTFDLAMHGWREPLERICTLAEQHSVSVTTPMMGERLDMLAPQPAQAWWQGLR</sequence>
<evidence type="ECO:0000259" key="2">
    <source>
        <dbReference type="Pfam" id="PF12706"/>
    </source>
</evidence>
<feature type="region of interest" description="Disordered" evidence="1">
    <location>
        <begin position="1"/>
        <end position="21"/>
    </location>
</feature>
<dbReference type="GO" id="GO:0005737">
    <property type="term" value="C:cytoplasm"/>
    <property type="evidence" value="ECO:0007669"/>
    <property type="project" value="TreeGrafter"/>
</dbReference>
<feature type="compositionally biased region" description="Polar residues" evidence="1">
    <location>
        <begin position="12"/>
        <end position="21"/>
    </location>
</feature>
<dbReference type="InterPro" id="IPR036866">
    <property type="entry name" value="RibonucZ/Hydroxyglut_hydro"/>
</dbReference>
<reference evidence="3 4" key="1">
    <citation type="submission" date="2016-10" db="EMBL/GenBank/DDBJ databases">
        <authorList>
            <person name="de Groot N.N."/>
        </authorList>
    </citation>
    <scope>NUCLEOTIDE SEQUENCE [LARGE SCALE GENOMIC DNA]</scope>
    <source>
        <strain evidence="3 4">JCM 19513</strain>
    </source>
</reference>
<dbReference type="PANTHER" id="PTHR15032">
    <property type="entry name" value="N-ACYL-PHOSPHATIDYLETHANOLAMINE-HYDROLYZING PHOSPHOLIPASE D"/>
    <property type="match status" value="1"/>
</dbReference>
<dbReference type="Pfam" id="PF12706">
    <property type="entry name" value="Lactamase_B_2"/>
    <property type="match status" value="1"/>
</dbReference>
<dbReference type="PANTHER" id="PTHR15032:SF4">
    <property type="entry name" value="N-ACYL-PHOSPHATIDYLETHANOLAMINE-HYDROLYZING PHOSPHOLIPASE D"/>
    <property type="match status" value="1"/>
</dbReference>
<dbReference type="EMBL" id="FOAS01000001">
    <property type="protein sequence ID" value="SEK19157.1"/>
    <property type="molecule type" value="Genomic_DNA"/>
</dbReference>